<accession>A0A8T1U3F8</accession>
<name>A0A8T1U3F8_9STRA</name>
<protein>
    <submittedName>
        <fullName evidence="1">Uncharacterized protein</fullName>
    </submittedName>
</protein>
<gene>
    <name evidence="1" type="ORF">JG687_00012326</name>
</gene>
<proteinExistence type="predicted"/>
<dbReference type="AlphaFoldDB" id="A0A8T1U3F8"/>
<dbReference type="EMBL" id="JAENGZ010000817">
    <property type="protein sequence ID" value="KAG6953553.1"/>
    <property type="molecule type" value="Genomic_DNA"/>
</dbReference>
<organism evidence="1 2">
    <name type="scientific">Phytophthora cactorum</name>
    <dbReference type="NCBI Taxonomy" id="29920"/>
    <lineage>
        <taxon>Eukaryota</taxon>
        <taxon>Sar</taxon>
        <taxon>Stramenopiles</taxon>
        <taxon>Oomycota</taxon>
        <taxon>Peronosporomycetes</taxon>
        <taxon>Peronosporales</taxon>
        <taxon>Peronosporaceae</taxon>
        <taxon>Phytophthora</taxon>
    </lineage>
</organism>
<evidence type="ECO:0000313" key="1">
    <source>
        <dbReference type="EMBL" id="KAG6953553.1"/>
    </source>
</evidence>
<dbReference type="Proteomes" id="UP000688947">
    <property type="component" value="Unassembled WGS sequence"/>
</dbReference>
<evidence type="ECO:0000313" key="2">
    <source>
        <dbReference type="Proteomes" id="UP000688947"/>
    </source>
</evidence>
<comment type="caution">
    <text evidence="1">The sequence shown here is derived from an EMBL/GenBank/DDBJ whole genome shotgun (WGS) entry which is preliminary data.</text>
</comment>
<reference evidence="1" key="1">
    <citation type="submission" date="2021-01" db="EMBL/GenBank/DDBJ databases">
        <title>Phytophthora aleatoria, a newly-described species from Pinus radiata is distinct from Phytophthora cactorum isolates based on comparative genomics.</title>
        <authorList>
            <person name="Mcdougal R."/>
            <person name="Panda P."/>
            <person name="Williams N."/>
            <person name="Studholme D.J."/>
        </authorList>
    </citation>
    <scope>NUCLEOTIDE SEQUENCE</scope>
    <source>
        <strain evidence="1">NZFS 3830</strain>
    </source>
</reference>
<sequence>MLEYITHRSLRLQTGYTSVSFQRSKTIRHSLSMLWLTCRSRPIFFRSYEVVSIHRFAHTHIILELTREYQLRCYQLKYRLRELWV</sequence>